<dbReference type="Proteomes" id="UP001239445">
    <property type="component" value="Unassembled WGS sequence"/>
</dbReference>
<feature type="region of interest" description="Disordered" evidence="1">
    <location>
        <begin position="728"/>
        <end position="813"/>
    </location>
</feature>
<feature type="region of interest" description="Disordered" evidence="1">
    <location>
        <begin position="284"/>
        <end position="350"/>
    </location>
</feature>
<feature type="region of interest" description="Disordered" evidence="1">
    <location>
        <begin position="55"/>
        <end position="82"/>
    </location>
</feature>
<name>A0AAJ0F3Z0_9PEZI</name>
<dbReference type="Gene3D" id="3.30.160.60">
    <property type="entry name" value="Classic Zinc Finger"/>
    <property type="match status" value="1"/>
</dbReference>
<feature type="compositionally biased region" description="Polar residues" evidence="1">
    <location>
        <begin position="55"/>
        <end position="66"/>
    </location>
</feature>
<feature type="compositionally biased region" description="Pro residues" evidence="1">
    <location>
        <begin position="687"/>
        <end position="701"/>
    </location>
</feature>
<accession>A0AAJ0F3Z0</accession>
<comment type="caution">
    <text evidence="2">The sequence shown here is derived from an EMBL/GenBank/DDBJ whole genome shotgun (WGS) entry which is preliminary data.</text>
</comment>
<feature type="compositionally biased region" description="Polar residues" evidence="1">
    <location>
        <begin position="613"/>
        <end position="622"/>
    </location>
</feature>
<reference evidence="2" key="1">
    <citation type="submission" date="2023-06" db="EMBL/GenBank/DDBJ databases">
        <title>Genome-scale phylogeny and comparative genomics of the fungal order Sordariales.</title>
        <authorList>
            <consortium name="Lawrence Berkeley National Laboratory"/>
            <person name="Hensen N."/>
            <person name="Bonometti L."/>
            <person name="Westerberg I."/>
            <person name="Brannstrom I.O."/>
            <person name="Guillou S."/>
            <person name="Cros-Aarteil S."/>
            <person name="Calhoun S."/>
            <person name="Haridas S."/>
            <person name="Kuo A."/>
            <person name="Mondo S."/>
            <person name="Pangilinan J."/>
            <person name="Riley R."/>
            <person name="Labutti K."/>
            <person name="Andreopoulos B."/>
            <person name="Lipzen A."/>
            <person name="Chen C."/>
            <person name="Yanf M."/>
            <person name="Daum C."/>
            <person name="Ng V."/>
            <person name="Clum A."/>
            <person name="Steindorff A."/>
            <person name="Ohm R."/>
            <person name="Martin F."/>
            <person name="Silar P."/>
            <person name="Natvig D."/>
            <person name="Lalanne C."/>
            <person name="Gautier V."/>
            <person name="Ament-Velasquez S.L."/>
            <person name="Kruys A."/>
            <person name="Hutchinson M.I."/>
            <person name="Powell A.J."/>
            <person name="Barry K."/>
            <person name="Miller A.N."/>
            <person name="Grigoriev I.V."/>
            <person name="Debuchy R."/>
            <person name="Gladieux P."/>
            <person name="Thoren M.H."/>
            <person name="Johannesson H."/>
        </authorList>
    </citation>
    <scope>NUCLEOTIDE SEQUENCE</scope>
    <source>
        <strain evidence="2">PSN4</strain>
    </source>
</reference>
<sequence>MESQSRGGGVVVNSRVTSKLAADYNLVLPYRSRLRAGTGPRDDILVKHLLETSSLSGTTAPSSPTLADSPATAPGPSLPLPTHKLLRSKSSQYLRRDALEVPGARTLQVPRKSLDKDDAPSVEAFRRHHRGIGSIDSMLSSTTCVNTQSECSRPASRVSRTNRYEADSIAGHPFLDEVAKYAYDEDSDDLVLIDSVTPTRGTHFVPTTSPAFSPTPIAIHNDCEGEDEVQEETRVVNEISSWVLRSLWGKEVDECVAPLLVSDCTQRYLQELYTAAKDGNLRNAAASPEQAGTSPGSGLGGGGSPPNSGSGKGKRKADSGNEDGDGYGDEAGKDGEGNMATGIPRPAARASNSCNFSCPYRKRNPRRFNVRDYYVCATHSFADMSQLKKHIRAHHPPVQRNAGPFSCPRCFQGFPTKNDLDDHLRAPDVCRITFDQGGADPEDGITQKIIVSLEARTLKLKIDNWVSLWKLLFPADKMVPDPTFVPVMEVFDFVAESKKFLDKLRELLELQYRYVLEGADQSADVERKIHQGLDRSTQSFYNWVEIVIQDWEQRFTGAVSMFSQLEALTSQPADEAWTGASQLLPPSPALTPTVAATTESAPTSAATRDDSPESTSQSSVSGATGARRTNPTKRIRRSDAVPKTQLPVPIQKARTPQPQSRTPSSSLRRPSGVPVLATQPLTSQPPATLPPNPPIHNPRPSYPQHWTAEYPQVSSPYGPPYTVMASSPGIPAPQYPTSTIPQSPFLPSEPTTPADQHPQQQQPQLDCMHPDPAAPPVSLPDSRHSSTIRASRFLGSTPRSSLTSEWVRDPTNLNANRDSAQTLVDVHPPGPCQNLYCPSCSKMLPDGMGHPGVQHTAGHGNAMFDGGMVGMGHGFGMGVVSEEHGGYPAQGEWYGGMGVGVQGGGGIGGGPGGMFNGMQEGF</sequence>
<evidence type="ECO:0000256" key="1">
    <source>
        <dbReference type="SAM" id="MobiDB-lite"/>
    </source>
</evidence>
<evidence type="ECO:0000313" key="2">
    <source>
        <dbReference type="EMBL" id="KAK1749848.1"/>
    </source>
</evidence>
<dbReference type="EMBL" id="MU839852">
    <property type="protein sequence ID" value="KAK1749848.1"/>
    <property type="molecule type" value="Genomic_DNA"/>
</dbReference>
<evidence type="ECO:0008006" key="4">
    <source>
        <dbReference type="Google" id="ProtNLM"/>
    </source>
</evidence>
<dbReference type="AlphaFoldDB" id="A0AAJ0F3Z0"/>
<keyword evidence="3" id="KW-1185">Reference proteome</keyword>
<dbReference type="PANTHER" id="PTHR38166:SF1">
    <property type="entry name" value="C2H2-TYPE DOMAIN-CONTAINING PROTEIN"/>
    <property type="match status" value="1"/>
</dbReference>
<feature type="compositionally biased region" description="Gly residues" evidence="1">
    <location>
        <begin position="295"/>
        <end position="304"/>
    </location>
</feature>
<feature type="compositionally biased region" description="Low complexity" evidence="1">
    <location>
        <begin position="591"/>
        <end position="606"/>
    </location>
</feature>
<protein>
    <recommendedName>
        <fullName evidence="4">C2H2-type domain-containing protein</fullName>
    </recommendedName>
</protein>
<organism evidence="2 3">
    <name type="scientific">Echria macrotheca</name>
    <dbReference type="NCBI Taxonomy" id="438768"/>
    <lineage>
        <taxon>Eukaryota</taxon>
        <taxon>Fungi</taxon>
        <taxon>Dikarya</taxon>
        <taxon>Ascomycota</taxon>
        <taxon>Pezizomycotina</taxon>
        <taxon>Sordariomycetes</taxon>
        <taxon>Sordariomycetidae</taxon>
        <taxon>Sordariales</taxon>
        <taxon>Schizotheciaceae</taxon>
        <taxon>Echria</taxon>
    </lineage>
</organism>
<dbReference type="PANTHER" id="PTHR38166">
    <property type="entry name" value="C2H2-TYPE DOMAIN-CONTAINING PROTEIN-RELATED"/>
    <property type="match status" value="1"/>
</dbReference>
<proteinExistence type="predicted"/>
<gene>
    <name evidence="2" type="ORF">QBC47DRAFT_455681</name>
</gene>
<feature type="region of interest" description="Disordered" evidence="1">
    <location>
        <begin position="578"/>
        <end position="713"/>
    </location>
</feature>
<evidence type="ECO:0000313" key="3">
    <source>
        <dbReference type="Proteomes" id="UP001239445"/>
    </source>
</evidence>
<feature type="compositionally biased region" description="Low complexity" evidence="1">
    <location>
        <begin position="654"/>
        <end position="671"/>
    </location>
</feature>